<reference evidence="2" key="2">
    <citation type="journal article" date="2018" name="Plant J.">
        <title>The Sorghum bicolor reference genome: improved assembly, gene annotations, a transcriptome atlas, and signatures of genome organization.</title>
        <authorList>
            <person name="McCormick R.F."/>
            <person name="Truong S.K."/>
            <person name="Sreedasyam A."/>
            <person name="Jenkins J."/>
            <person name="Shu S."/>
            <person name="Sims D."/>
            <person name="Kennedy M."/>
            <person name="Amirebrahimi M."/>
            <person name="Weers B.D."/>
            <person name="McKinley B."/>
            <person name="Mattison A."/>
            <person name="Morishige D.T."/>
            <person name="Grimwood J."/>
            <person name="Schmutz J."/>
            <person name="Mullet J.E."/>
        </authorList>
    </citation>
    <scope>NUCLEOTIDE SEQUENCE [LARGE SCALE GENOMIC DNA]</scope>
    <source>
        <strain evidence="2">cv. BTx623</strain>
    </source>
</reference>
<dbReference type="AlphaFoldDB" id="A0A1Z5S622"/>
<gene>
    <name evidence="1" type="ORF">SORBI_3001G166750</name>
</gene>
<dbReference type="Gramene" id="OQU91364">
    <property type="protein sequence ID" value="OQU91364"/>
    <property type="gene ID" value="SORBI_3001G166750"/>
</dbReference>
<sequence length="34" mass="4206">MLLSLFFKVFRRLSIPLRWKIFLRTLSKEVTLPR</sequence>
<proteinExistence type="predicted"/>
<organism evidence="1 2">
    <name type="scientific">Sorghum bicolor</name>
    <name type="common">Sorghum</name>
    <name type="synonym">Sorghum vulgare</name>
    <dbReference type="NCBI Taxonomy" id="4558"/>
    <lineage>
        <taxon>Eukaryota</taxon>
        <taxon>Viridiplantae</taxon>
        <taxon>Streptophyta</taxon>
        <taxon>Embryophyta</taxon>
        <taxon>Tracheophyta</taxon>
        <taxon>Spermatophyta</taxon>
        <taxon>Magnoliopsida</taxon>
        <taxon>Liliopsida</taxon>
        <taxon>Poales</taxon>
        <taxon>Poaceae</taxon>
        <taxon>PACMAD clade</taxon>
        <taxon>Panicoideae</taxon>
        <taxon>Andropogonodae</taxon>
        <taxon>Andropogoneae</taxon>
        <taxon>Sorghinae</taxon>
        <taxon>Sorghum</taxon>
    </lineage>
</organism>
<evidence type="ECO:0000313" key="1">
    <source>
        <dbReference type="EMBL" id="OQU91364.1"/>
    </source>
</evidence>
<name>A0A1Z5S622_SORBI</name>
<dbReference type="Proteomes" id="UP000000768">
    <property type="component" value="Chromosome 1"/>
</dbReference>
<dbReference type="EMBL" id="CM000760">
    <property type="protein sequence ID" value="OQU91364.1"/>
    <property type="molecule type" value="Genomic_DNA"/>
</dbReference>
<dbReference type="InParanoid" id="A0A1Z5S622"/>
<reference evidence="1 2" key="1">
    <citation type="journal article" date="2009" name="Nature">
        <title>The Sorghum bicolor genome and the diversification of grasses.</title>
        <authorList>
            <person name="Paterson A.H."/>
            <person name="Bowers J.E."/>
            <person name="Bruggmann R."/>
            <person name="Dubchak I."/>
            <person name="Grimwood J."/>
            <person name="Gundlach H."/>
            <person name="Haberer G."/>
            <person name="Hellsten U."/>
            <person name="Mitros T."/>
            <person name="Poliakov A."/>
            <person name="Schmutz J."/>
            <person name="Spannagl M."/>
            <person name="Tang H."/>
            <person name="Wang X."/>
            <person name="Wicker T."/>
            <person name="Bharti A.K."/>
            <person name="Chapman J."/>
            <person name="Feltus F.A."/>
            <person name="Gowik U."/>
            <person name="Grigoriev I.V."/>
            <person name="Lyons E."/>
            <person name="Maher C.A."/>
            <person name="Martis M."/>
            <person name="Narechania A."/>
            <person name="Otillar R.P."/>
            <person name="Penning B.W."/>
            <person name="Salamov A.A."/>
            <person name="Wang Y."/>
            <person name="Zhang L."/>
            <person name="Carpita N.C."/>
            <person name="Freeling M."/>
            <person name="Gingle A.R."/>
            <person name="Hash C.T."/>
            <person name="Keller B."/>
            <person name="Klein P."/>
            <person name="Kresovich S."/>
            <person name="McCann M.C."/>
            <person name="Ming R."/>
            <person name="Peterson D.G."/>
            <person name="Mehboob-ur-Rahman"/>
            <person name="Ware D."/>
            <person name="Westhoff P."/>
            <person name="Mayer K.F."/>
            <person name="Messing J."/>
            <person name="Rokhsar D.S."/>
        </authorList>
    </citation>
    <scope>NUCLEOTIDE SEQUENCE [LARGE SCALE GENOMIC DNA]</scope>
    <source>
        <strain evidence="2">cv. BTx623</strain>
    </source>
</reference>
<keyword evidence="2" id="KW-1185">Reference proteome</keyword>
<accession>A0A1Z5S622</accession>
<protein>
    <submittedName>
        <fullName evidence="1">Uncharacterized protein</fullName>
    </submittedName>
</protein>
<evidence type="ECO:0000313" key="2">
    <source>
        <dbReference type="Proteomes" id="UP000000768"/>
    </source>
</evidence>